<dbReference type="RefSeq" id="WP_083345262.1">
    <property type="nucleotide sequence ID" value="NZ_LT629690.1"/>
</dbReference>
<gene>
    <name evidence="2" type="ORF">SAMN05444167_2303</name>
</gene>
<keyword evidence="1" id="KW-1133">Transmembrane helix</keyword>
<organism evidence="2 3">
    <name type="scientific">Terriglobus roseus</name>
    <dbReference type="NCBI Taxonomy" id="392734"/>
    <lineage>
        <taxon>Bacteria</taxon>
        <taxon>Pseudomonadati</taxon>
        <taxon>Acidobacteriota</taxon>
        <taxon>Terriglobia</taxon>
        <taxon>Terriglobales</taxon>
        <taxon>Acidobacteriaceae</taxon>
        <taxon>Terriglobus</taxon>
    </lineage>
</organism>
<dbReference type="Proteomes" id="UP000182427">
    <property type="component" value="Chromosome I"/>
</dbReference>
<keyword evidence="3" id="KW-1185">Reference proteome</keyword>
<keyword evidence="1" id="KW-0472">Membrane</keyword>
<keyword evidence="1" id="KW-0812">Transmembrane</keyword>
<feature type="transmembrane region" description="Helical" evidence="1">
    <location>
        <begin position="107"/>
        <end position="125"/>
    </location>
</feature>
<reference evidence="2 3" key="1">
    <citation type="submission" date="2016-10" db="EMBL/GenBank/DDBJ databases">
        <authorList>
            <person name="de Groot N.N."/>
        </authorList>
    </citation>
    <scope>NUCLEOTIDE SEQUENCE [LARGE SCALE GENOMIC DNA]</scope>
    <source>
        <strain evidence="2 3">GAS232</strain>
    </source>
</reference>
<evidence type="ECO:0000313" key="3">
    <source>
        <dbReference type="Proteomes" id="UP000182427"/>
    </source>
</evidence>
<name>A0A1G7KTE7_9BACT</name>
<feature type="transmembrane region" description="Helical" evidence="1">
    <location>
        <begin position="36"/>
        <end position="55"/>
    </location>
</feature>
<feature type="transmembrane region" description="Helical" evidence="1">
    <location>
        <begin position="67"/>
        <end position="87"/>
    </location>
</feature>
<sequence length="132" mass="14552">MSIYFSAVLLLIRATLQFNAALHFHTLAYLLTDQELAACTYATAFVIMSIVNALARKNLLKISRRNRITLTVAFFVMVGAADILFAFEVSSAVAKHAMAVGIYLHHLQGTCFVATLLLLVLFEIVSEALETE</sequence>
<dbReference type="EMBL" id="LT629690">
    <property type="protein sequence ID" value="SDF40493.1"/>
    <property type="molecule type" value="Genomic_DNA"/>
</dbReference>
<evidence type="ECO:0000256" key="1">
    <source>
        <dbReference type="SAM" id="Phobius"/>
    </source>
</evidence>
<proteinExistence type="predicted"/>
<evidence type="ECO:0000313" key="2">
    <source>
        <dbReference type="EMBL" id="SDF40493.1"/>
    </source>
</evidence>
<dbReference type="AlphaFoldDB" id="A0A1G7KTE7"/>
<protein>
    <submittedName>
        <fullName evidence="2">Uncharacterized protein</fullName>
    </submittedName>
</protein>
<accession>A0A1G7KTE7</accession>